<dbReference type="PANTHER" id="PTHR11079">
    <property type="entry name" value="CYTOSINE DEAMINASE FAMILY MEMBER"/>
    <property type="match status" value="1"/>
</dbReference>
<evidence type="ECO:0000259" key="4">
    <source>
        <dbReference type="PROSITE" id="PS51747"/>
    </source>
</evidence>
<dbReference type="Proteomes" id="UP001055712">
    <property type="component" value="Unassembled WGS sequence"/>
</dbReference>
<evidence type="ECO:0000313" key="6">
    <source>
        <dbReference type="Proteomes" id="UP001055712"/>
    </source>
</evidence>
<keyword evidence="6" id="KW-1185">Reference proteome</keyword>
<proteinExistence type="inferred from homology"/>
<keyword evidence="1" id="KW-0819">tRNA processing</keyword>
<dbReference type="Gene3D" id="3.40.140.10">
    <property type="entry name" value="Cytidine Deaminase, domain 2"/>
    <property type="match status" value="2"/>
</dbReference>
<dbReference type="GO" id="GO:0008033">
    <property type="term" value="P:tRNA processing"/>
    <property type="evidence" value="ECO:0007669"/>
    <property type="project" value="UniProtKB-KW"/>
</dbReference>
<protein>
    <recommendedName>
        <fullName evidence="4">CMP/dCMP-type deaminase domain-containing protein</fullName>
    </recommendedName>
</protein>
<dbReference type="SUPFAM" id="SSF53927">
    <property type="entry name" value="Cytidine deaminase-like"/>
    <property type="match status" value="1"/>
</dbReference>
<evidence type="ECO:0000256" key="2">
    <source>
        <dbReference type="ARBA" id="ARBA00038160"/>
    </source>
</evidence>
<dbReference type="GO" id="GO:0005634">
    <property type="term" value="C:nucleus"/>
    <property type="evidence" value="ECO:0007669"/>
    <property type="project" value="TreeGrafter"/>
</dbReference>
<evidence type="ECO:0000256" key="3">
    <source>
        <dbReference type="SAM" id="MobiDB-lite"/>
    </source>
</evidence>
<reference evidence="5" key="2">
    <citation type="submission" date="2020-11" db="EMBL/GenBank/DDBJ databases">
        <authorList>
            <person name="Cecchin M."/>
            <person name="Marcolungo L."/>
            <person name="Rossato M."/>
            <person name="Girolomoni L."/>
            <person name="Cosentino E."/>
            <person name="Cuine S."/>
            <person name="Li-Beisson Y."/>
            <person name="Delledonne M."/>
            <person name="Ballottari M."/>
        </authorList>
    </citation>
    <scope>NUCLEOTIDE SEQUENCE</scope>
    <source>
        <strain evidence="5">211/11P</strain>
        <tissue evidence="5">Whole cell</tissue>
    </source>
</reference>
<comment type="similarity">
    <text evidence="2">Belongs to the cytidine and deoxycytidylate deaminase family. ADAT3 subfamily.</text>
</comment>
<dbReference type="AlphaFoldDB" id="A0A9D4THH7"/>
<dbReference type="EMBL" id="SIDB01000011">
    <property type="protein sequence ID" value="KAI3425757.1"/>
    <property type="molecule type" value="Genomic_DNA"/>
</dbReference>
<evidence type="ECO:0000313" key="5">
    <source>
        <dbReference type="EMBL" id="KAI3425757.1"/>
    </source>
</evidence>
<dbReference type="GO" id="GO:0052717">
    <property type="term" value="F:tRNA-specific adenosine-34 deaminase activity"/>
    <property type="evidence" value="ECO:0007669"/>
    <property type="project" value="TreeGrafter"/>
</dbReference>
<dbReference type="PROSITE" id="PS51747">
    <property type="entry name" value="CYT_DCMP_DEAMINASES_2"/>
    <property type="match status" value="1"/>
</dbReference>
<dbReference type="OrthoDB" id="302966at2759"/>
<dbReference type="InterPro" id="IPR008928">
    <property type="entry name" value="6-hairpin_glycosidase_sf"/>
</dbReference>
<name>A0A9D4THH7_CHLVU</name>
<dbReference type="InterPro" id="IPR002125">
    <property type="entry name" value="CMP_dCMP_dom"/>
</dbReference>
<dbReference type="GO" id="GO:0005975">
    <property type="term" value="P:carbohydrate metabolic process"/>
    <property type="evidence" value="ECO:0007669"/>
    <property type="project" value="InterPro"/>
</dbReference>
<feature type="region of interest" description="Disordered" evidence="3">
    <location>
        <begin position="82"/>
        <end position="116"/>
    </location>
</feature>
<dbReference type="SUPFAM" id="SSF48208">
    <property type="entry name" value="Six-hairpin glycosidases"/>
    <property type="match status" value="1"/>
</dbReference>
<dbReference type="InterPro" id="IPR016193">
    <property type="entry name" value="Cytidine_deaminase-like"/>
</dbReference>
<gene>
    <name evidence="5" type="ORF">D9Q98_007732</name>
</gene>
<sequence length="765" mass="82889">MPPHFAQPIRVPATSDPELKLIAMHAVSVEPRLGAQLMRALAEAAPLTGLQHVKRIRKVADCQSPMLHVLLCREKWTQQLAQDADQQQPTNAAQEAPSAALSDAGSSAKQPQLPPAVAEVVHQHELQTFLVQVPLHAPCKLEQLQEWSKHWPLSWRVPSTSQATAGLLTAAEVAAMHGHMAAAWKLAKSSSAAGGVANACLIVDPEQGTVVAQAADCTHVHPLQHAAMAAVAAAADWQCLTWPPGDAANGAEVAEECRLAAEVEGKRRRLDSCTDVRDVAAVRGTVTQQRLHGASASGGCVPAPAVPAVAAPAAVVLVDSDAAVQPCVASAGAPPEAPAALSQDSGSSDPGPRPYLCTGYDCYLVREPCAMCAMALVHSRVRRVVFCEPDAAHGALGGSFKLHAERSLNHHYQAACTLTNHVYGPCAPNQAASWCPRKYADNKGRYLWTDAFGVVNFLTLAAETGSVTWLEQAERLISAVHDTLGKTRDGSRRLGSATAEEPTRGGLRIGKVHDEGHPDGDGQYYHYLTKWAFALNRMSLVRGDPKYNRMAVQLMEAAHPHFVHGSGSSRLHMWWKVSIDMQRPLVASEGNLDPFDGLVTCRILQETAGDPRVLQREIADMEAMVANKYRRYISTDPLDLGEALWLAHWALPEQFAWALLVGKRSLAALEALWAEGYFRQAPQHRLAFREFGATLGLQVNSEAGAAWQPRVDQLHDLWAQQLFTRDADITPVMFCASLVPGAWSRTYGDKLRSSKLRRQLGIEEQ</sequence>
<feature type="domain" description="CMP/dCMP-type deaminase" evidence="4">
    <location>
        <begin position="285"/>
        <end position="415"/>
    </location>
</feature>
<feature type="region of interest" description="Disordered" evidence="3">
    <location>
        <begin position="488"/>
        <end position="515"/>
    </location>
</feature>
<accession>A0A9D4THH7</accession>
<organism evidence="5 6">
    <name type="scientific">Chlorella vulgaris</name>
    <name type="common">Green alga</name>
    <dbReference type="NCBI Taxonomy" id="3077"/>
    <lineage>
        <taxon>Eukaryota</taxon>
        <taxon>Viridiplantae</taxon>
        <taxon>Chlorophyta</taxon>
        <taxon>core chlorophytes</taxon>
        <taxon>Trebouxiophyceae</taxon>
        <taxon>Chlorellales</taxon>
        <taxon>Chlorellaceae</taxon>
        <taxon>Chlorella clade</taxon>
        <taxon>Chlorella</taxon>
    </lineage>
</organism>
<dbReference type="GO" id="GO:0005737">
    <property type="term" value="C:cytoplasm"/>
    <property type="evidence" value="ECO:0007669"/>
    <property type="project" value="TreeGrafter"/>
</dbReference>
<evidence type="ECO:0000256" key="1">
    <source>
        <dbReference type="ARBA" id="ARBA00022694"/>
    </source>
</evidence>
<dbReference type="PANTHER" id="PTHR11079:SF156">
    <property type="entry name" value="INACTIVE TRNA-SPECIFIC ADENOSINE DEAMINASE-LIKE PROTEIN 3-RELATED"/>
    <property type="match status" value="1"/>
</dbReference>
<reference evidence="5" key="1">
    <citation type="journal article" date="2019" name="Plant J.">
        <title>Chlorella vulgaris genome assembly and annotation reveals the molecular basis for metabolic acclimation to high light conditions.</title>
        <authorList>
            <person name="Cecchin M."/>
            <person name="Marcolungo L."/>
            <person name="Rossato M."/>
            <person name="Girolomoni L."/>
            <person name="Cosentino E."/>
            <person name="Cuine S."/>
            <person name="Li-Beisson Y."/>
            <person name="Delledonne M."/>
            <person name="Ballottari M."/>
        </authorList>
    </citation>
    <scope>NUCLEOTIDE SEQUENCE</scope>
    <source>
        <strain evidence="5">211/11P</strain>
    </source>
</reference>
<comment type="caution">
    <text evidence="5">The sequence shown here is derived from an EMBL/GenBank/DDBJ whole genome shotgun (WGS) entry which is preliminary data.</text>
</comment>